<organism evidence="2 3">
    <name type="scientific">Caulobacter hibisci</name>
    <dbReference type="NCBI Taxonomy" id="2035993"/>
    <lineage>
        <taxon>Bacteria</taxon>
        <taxon>Pseudomonadati</taxon>
        <taxon>Pseudomonadota</taxon>
        <taxon>Alphaproteobacteria</taxon>
        <taxon>Caulobacterales</taxon>
        <taxon>Caulobacteraceae</taxon>
        <taxon>Caulobacter</taxon>
    </lineage>
</organism>
<gene>
    <name evidence="2" type="ORF">I4Q42_16915</name>
</gene>
<keyword evidence="3" id="KW-1185">Reference proteome</keyword>
<name>A0ABS0T0H6_9CAUL</name>
<keyword evidence="1" id="KW-0732">Signal</keyword>
<accession>A0ABS0T0H6</accession>
<evidence type="ECO:0000313" key="3">
    <source>
        <dbReference type="Proteomes" id="UP000639859"/>
    </source>
</evidence>
<evidence type="ECO:0000256" key="1">
    <source>
        <dbReference type="SAM" id="SignalP"/>
    </source>
</evidence>
<feature type="signal peptide" evidence="1">
    <location>
        <begin position="1"/>
        <end position="21"/>
    </location>
</feature>
<sequence length="124" mass="12996">MSALLAAAALLAQTTTPEAAAADARQAARDKAAEIAVVQVQHVGLARRPRGRCLVVAKVYRAEPGVTLKVGRTLRLSVPCAAPGASGSDTDHGVDQAALKRSSYGRAFLDARLKLIAYDLFDLN</sequence>
<dbReference type="Proteomes" id="UP000639859">
    <property type="component" value="Unassembled WGS sequence"/>
</dbReference>
<dbReference type="EMBL" id="JADWOX010000012">
    <property type="protein sequence ID" value="MBI1685354.1"/>
    <property type="molecule type" value="Genomic_DNA"/>
</dbReference>
<dbReference type="RefSeq" id="WP_198577257.1">
    <property type="nucleotide sequence ID" value="NZ_JADWOX010000012.1"/>
</dbReference>
<feature type="chain" id="PRO_5045951918" evidence="1">
    <location>
        <begin position="22"/>
        <end position="124"/>
    </location>
</feature>
<proteinExistence type="predicted"/>
<comment type="caution">
    <text evidence="2">The sequence shown here is derived from an EMBL/GenBank/DDBJ whole genome shotgun (WGS) entry which is preliminary data.</text>
</comment>
<protein>
    <submittedName>
        <fullName evidence="2">Uncharacterized protein</fullName>
    </submittedName>
</protein>
<reference evidence="2 3" key="1">
    <citation type="submission" date="2020-11" db="EMBL/GenBank/DDBJ databases">
        <title>genome sequence of strain KACC 18849.</title>
        <authorList>
            <person name="Gao J."/>
            <person name="Zhang X."/>
        </authorList>
    </citation>
    <scope>NUCLEOTIDE SEQUENCE [LARGE SCALE GENOMIC DNA]</scope>
    <source>
        <strain evidence="2 3">KACC 18849</strain>
    </source>
</reference>
<evidence type="ECO:0000313" key="2">
    <source>
        <dbReference type="EMBL" id="MBI1685354.1"/>
    </source>
</evidence>